<evidence type="ECO:0000313" key="2">
    <source>
        <dbReference type="Proteomes" id="UP000186143"/>
    </source>
</evidence>
<name>A0A1Q9AGP8_9HYPH</name>
<gene>
    <name evidence="1" type="ORF">BJF92_19285</name>
</gene>
<accession>A0A1Q9AGP8</accession>
<proteinExistence type="predicted"/>
<evidence type="ECO:0000313" key="1">
    <source>
        <dbReference type="EMBL" id="OLP54385.1"/>
    </source>
</evidence>
<dbReference type="EMBL" id="MKIO01000034">
    <property type="protein sequence ID" value="OLP54385.1"/>
    <property type="molecule type" value="Genomic_DNA"/>
</dbReference>
<protein>
    <submittedName>
        <fullName evidence="1">Uncharacterized protein</fullName>
    </submittedName>
</protein>
<comment type="caution">
    <text evidence="1">The sequence shown here is derived from an EMBL/GenBank/DDBJ whole genome shotgun (WGS) entry which is preliminary data.</text>
</comment>
<organism evidence="1 2">
    <name type="scientific">Xaviernesmea rhizosphaerae</name>
    <dbReference type="NCBI Taxonomy" id="1672749"/>
    <lineage>
        <taxon>Bacteria</taxon>
        <taxon>Pseudomonadati</taxon>
        <taxon>Pseudomonadota</taxon>
        <taxon>Alphaproteobacteria</taxon>
        <taxon>Hyphomicrobiales</taxon>
        <taxon>Rhizobiaceae</taxon>
        <taxon>Rhizobium/Agrobacterium group</taxon>
        <taxon>Xaviernesmea</taxon>
    </lineage>
</organism>
<reference evidence="1 2" key="1">
    <citation type="submission" date="2016-09" db="EMBL/GenBank/DDBJ databases">
        <title>Rhizobium sp. nov., a novel species isolated from the rice rhizosphere.</title>
        <authorList>
            <person name="Zhao J."/>
            <person name="Zhang X."/>
        </authorList>
    </citation>
    <scope>NUCLEOTIDE SEQUENCE [LARGE SCALE GENOMIC DNA]</scope>
    <source>
        <strain evidence="1 2">MH17</strain>
    </source>
</reference>
<dbReference type="AlphaFoldDB" id="A0A1Q9AGP8"/>
<dbReference type="Proteomes" id="UP000186143">
    <property type="component" value="Unassembled WGS sequence"/>
</dbReference>
<sequence>MLGSFTFDEVDMDATTMVVIGTEQLSKKPRCERWQEANRDPTALRSADRGNILGTVSHMPKHFLGLASEPLPGKS</sequence>